<dbReference type="Proteomes" id="UP000466517">
    <property type="component" value="Chromosome"/>
</dbReference>
<keyword evidence="2" id="KW-1185">Reference proteome</keyword>
<evidence type="ECO:0000313" key="2">
    <source>
        <dbReference type="Proteomes" id="UP000466517"/>
    </source>
</evidence>
<dbReference type="AlphaFoldDB" id="A0A7I7XE14"/>
<proteinExistence type="predicted"/>
<reference evidence="1 2" key="1">
    <citation type="journal article" date="2019" name="Emerg. Microbes Infect.">
        <title>Comprehensive subspecies identification of 175 nontuberculous mycobacteria species based on 7547 genomic profiles.</title>
        <authorList>
            <person name="Matsumoto Y."/>
            <person name="Kinjo T."/>
            <person name="Motooka D."/>
            <person name="Nabeya D."/>
            <person name="Jung N."/>
            <person name="Uechi K."/>
            <person name="Horii T."/>
            <person name="Iida T."/>
            <person name="Fujita J."/>
            <person name="Nakamura S."/>
        </authorList>
    </citation>
    <scope>NUCLEOTIDE SEQUENCE [LARGE SCALE GENOMIC DNA]</scope>
    <source>
        <strain evidence="1 2">JCM 13574</strain>
    </source>
</reference>
<dbReference type="KEGG" id="mmag:MMAD_13660"/>
<dbReference type="EMBL" id="AP022610">
    <property type="protein sequence ID" value="BBZ27071.1"/>
    <property type="molecule type" value="Genomic_DNA"/>
</dbReference>
<evidence type="ECO:0000313" key="1">
    <source>
        <dbReference type="EMBL" id="BBZ27071.1"/>
    </source>
</evidence>
<organism evidence="1 2">
    <name type="scientific">Mycolicibacterium madagascariense</name>
    <dbReference type="NCBI Taxonomy" id="212765"/>
    <lineage>
        <taxon>Bacteria</taxon>
        <taxon>Bacillati</taxon>
        <taxon>Actinomycetota</taxon>
        <taxon>Actinomycetes</taxon>
        <taxon>Mycobacteriales</taxon>
        <taxon>Mycobacteriaceae</taxon>
        <taxon>Mycolicibacterium</taxon>
    </lineage>
</organism>
<dbReference type="RefSeq" id="WP_246240391.1">
    <property type="nucleotide sequence ID" value="NZ_AP022610.1"/>
</dbReference>
<sequence>MPGRTASEALRNYIDPLQAALSCLDGVAKVRLTERVHQVGDTGAWILNGPDGMSLRDFGTLHAQQRFELVATSEEHRAYRPPEKFRISTREYIYKLEMQTGQQIRWHWHPMGNSPERRPHIHPSFNIKAHLPGSRVVLEDIIEGCIELGAKPSCDDWKARLMETGGVHKLYRTWVDDPDERRRRAD</sequence>
<gene>
    <name evidence="1" type="ORF">MMAD_13660</name>
</gene>
<name>A0A7I7XE14_9MYCO</name>
<accession>A0A7I7XE14</accession>
<protein>
    <submittedName>
        <fullName evidence="1">Uncharacterized protein</fullName>
    </submittedName>
</protein>